<dbReference type="SUPFAM" id="SSF57184">
    <property type="entry name" value="Growth factor receptor domain"/>
    <property type="match status" value="2"/>
</dbReference>
<dbReference type="PROSITE" id="PS00010">
    <property type="entry name" value="ASX_HYDROXYL"/>
    <property type="match status" value="4"/>
</dbReference>
<dbReference type="PROSITE" id="PS51220">
    <property type="entry name" value="NIDO"/>
    <property type="match status" value="1"/>
</dbReference>
<dbReference type="PANTHER" id="PTHR24039">
    <property type="entry name" value="FIBRILLIN-RELATED"/>
    <property type="match status" value="1"/>
</dbReference>
<accession>A0AA36G7F1</accession>
<dbReference type="Pfam" id="PF07645">
    <property type="entry name" value="EGF_CA"/>
    <property type="match status" value="4"/>
</dbReference>
<evidence type="ECO:0000256" key="7">
    <source>
        <dbReference type="SAM" id="SignalP"/>
    </source>
</evidence>
<feature type="chain" id="PRO_5041241107" evidence="7">
    <location>
        <begin position="25"/>
        <end position="783"/>
    </location>
</feature>
<dbReference type="FunFam" id="2.10.25.10:FF:000038">
    <property type="entry name" value="Fibrillin 2"/>
    <property type="match status" value="2"/>
</dbReference>
<evidence type="ECO:0000256" key="2">
    <source>
        <dbReference type="ARBA" id="ARBA00022729"/>
    </source>
</evidence>
<dbReference type="GO" id="GO:0007160">
    <property type="term" value="P:cell-matrix adhesion"/>
    <property type="evidence" value="ECO:0007669"/>
    <property type="project" value="InterPro"/>
</dbReference>
<dbReference type="PROSITE" id="PS01187">
    <property type="entry name" value="EGF_CA"/>
    <property type="match status" value="2"/>
</dbReference>
<dbReference type="CDD" id="cd00054">
    <property type="entry name" value="EGF_CA"/>
    <property type="match status" value="5"/>
</dbReference>
<feature type="domain" description="NIDO" evidence="9">
    <location>
        <begin position="117"/>
        <end position="255"/>
    </location>
</feature>
<dbReference type="InterPro" id="IPR024731">
    <property type="entry name" value="NELL2-like_EGF"/>
</dbReference>
<comment type="caution">
    <text evidence="10">The sequence shown here is derived from an EMBL/GenBank/DDBJ whole genome shotgun (WGS) entry which is preliminary data.</text>
</comment>
<keyword evidence="11" id="KW-1185">Reference proteome</keyword>
<dbReference type="InterPro" id="IPR000152">
    <property type="entry name" value="EGF-type_Asp/Asn_hydroxyl_site"/>
</dbReference>
<dbReference type="FunFam" id="2.10.25.10:FF:000002">
    <property type="entry name" value="Latent-transforming growth factor beta-binding protein 3"/>
    <property type="match status" value="1"/>
</dbReference>
<evidence type="ECO:0000259" key="9">
    <source>
        <dbReference type="PROSITE" id="PS51220"/>
    </source>
</evidence>
<dbReference type="SMART" id="SM00179">
    <property type="entry name" value="EGF_CA"/>
    <property type="match status" value="5"/>
</dbReference>
<dbReference type="EMBL" id="CATQJA010002662">
    <property type="protein sequence ID" value="CAJ0580818.1"/>
    <property type="molecule type" value="Genomic_DNA"/>
</dbReference>
<feature type="disulfide bond" evidence="5">
    <location>
        <begin position="528"/>
        <end position="545"/>
    </location>
</feature>
<evidence type="ECO:0000256" key="6">
    <source>
        <dbReference type="SAM" id="MobiDB-lite"/>
    </source>
</evidence>
<keyword evidence="2 7" id="KW-0732">Signal</keyword>
<dbReference type="Pfam" id="PF12947">
    <property type="entry name" value="EGF_3"/>
    <property type="match status" value="1"/>
</dbReference>
<reference evidence="10" key="1">
    <citation type="submission" date="2023-06" db="EMBL/GenBank/DDBJ databases">
        <authorList>
            <person name="Delattre M."/>
        </authorList>
    </citation>
    <scope>NUCLEOTIDE SEQUENCE</scope>
    <source>
        <strain evidence="10">AF72</strain>
    </source>
</reference>
<comment type="caution">
    <text evidence="5">Lacks conserved residue(s) required for the propagation of feature annotation.</text>
</comment>
<proteinExistence type="predicted"/>
<evidence type="ECO:0000256" key="3">
    <source>
        <dbReference type="ARBA" id="ARBA00022737"/>
    </source>
</evidence>
<dbReference type="Gene3D" id="2.170.300.10">
    <property type="entry name" value="Tie2 ligand-binding domain superfamily"/>
    <property type="match status" value="1"/>
</dbReference>
<feature type="compositionally biased region" description="Low complexity" evidence="6">
    <location>
        <begin position="405"/>
        <end position="434"/>
    </location>
</feature>
<evidence type="ECO:0000259" key="8">
    <source>
        <dbReference type="PROSITE" id="PS50026"/>
    </source>
</evidence>
<sequence length="783" mass="85360">MSWTGHDRIWSKLCLLAFFTVALATHAPRRRRQLGEEPSGPPIDLNTTVPYIFSARLYPYGLEKGDKILTNSAQAMALMEPFAYLGAVYDTIYIRNDGAVSLSPENQQPSVLPSQHPIIAAFWMPTRGGKVYYRQTDDQSLLNMAHNEVNIQYRYGQIFNIRSVVVITWEGGRDASRPNIDGNVFQLAIIIGDEMTFAHFIYSRLISNRDAVAGFSNGANVTFSLPDSGTADSILLREKSDIGIPGEWLFRIDATEVYLCGAGFKGLECVESCSPNQWFNDCSRSCHCENGDQCDPENGRCPTTKCTPGWTHPPICDRDIDECAQPGICPAAQPDCVNTPGAFMCLCFEYDEELGRCKGSELVTDEAPEVASVPVQVMPVHPSIHSHTTKGPAHTRARAHAVKQTTSSPSSKKANTTKKTTATSRSATSSSDSSVVIQPPIPPLAPNCPLCHPRAECVAGRCDCLPGYEGDGQFSCEDINECARTTPCGDRAKCENIDGSYECTCDQGYRYDGQKCVDKDECSEGSVCGEGVGAECVNTEGSFVCKCGDGYQGSPFSADGCQDMDECQHDACGEHATCTNTKGGFECECHEGFERSNDNAFCTDIDECLQSPCHAAAQCTNLAGSFTCDCIEGFIGDGVDCHETILYPIANDSFVVPRGNSSASFSLSAPVKVGGEDYLHVKVSPQGYFSFTRHQFGHEAEIDGPAIFVYNSDFDYSSDGLVAFTRVNDSDEASRALLRRAALSASAQWGIDDFEPTHLQIITFSRMRKRNSNQEELNSFQAC</sequence>
<evidence type="ECO:0000256" key="4">
    <source>
        <dbReference type="ARBA" id="ARBA00023157"/>
    </source>
</evidence>
<feature type="non-terminal residue" evidence="10">
    <location>
        <position position="783"/>
    </location>
</feature>
<feature type="domain" description="EGF-like" evidence="8">
    <location>
        <begin position="563"/>
        <end position="603"/>
    </location>
</feature>
<gene>
    <name evidence="10" type="ORF">MSPICULIGERA_LOCUS19000</name>
</gene>
<evidence type="ECO:0000256" key="5">
    <source>
        <dbReference type="PROSITE-ProRule" id="PRU00076"/>
    </source>
</evidence>
<dbReference type="Gene3D" id="2.10.25.10">
    <property type="entry name" value="Laminin"/>
    <property type="match status" value="6"/>
</dbReference>
<feature type="domain" description="EGF-like" evidence="8">
    <location>
        <begin position="604"/>
        <end position="642"/>
    </location>
</feature>
<keyword evidence="4 5" id="KW-1015">Disulfide bond</keyword>
<protein>
    <submittedName>
        <fullName evidence="10">Uncharacterized protein</fullName>
    </submittedName>
</protein>
<keyword evidence="3" id="KW-0677">Repeat</keyword>
<dbReference type="InterPro" id="IPR009030">
    <property type="entry name" value="Growth_fac_rcpt_cys_sf"/>
</dbReference>
<dbReference type="InterPro" id="IPR049883">
    <property type="entry name" value="NOTCH1_EGF-like"/>
</dbReference>
<feature type="domain" description="EGF-like" evidence="8">
    <location>
        <begin position="518"/>
        <end position="562"/>
    </location>
</feature>
<dbReference type="PROSITE" id="PS50026">
    <property type="entry name" value="EGF_3"/>
    <property type="match status" value="4"/>
</dbReference>
<dbReference type="Proteomes" id="UP001177023">
    <property type="component" value="Unassembled WGS sequence"/>
</dbReference>
<dbReference type="SMART" id="SM00181">
    <property type="entry name" value="EGF"/>
    <property type="match status" value="7"/>
</dbReference>
<dbReference type="PANTHER" id="PTHR24039:SF51">
    <property type="entry name" value="NIDOGEN"/>
    <property type="match status" value="1"/>
</dbReference>
<feature type="region of interest" description="Disordered" evidence="6">
    <location>
        <begin position="383"/>
        <end position="438"/>
    </location>
</feature>
<dbReference type="SUPFAM" id="SSF57196">
    <property type="entry name" value="EGF/Laminin"/>
    <property type="match status" value="1"/>
</dbReference>
<name>A0AA36G7F1_9BILA</name>
<dbReference type="Pfam" id="PF06119">
    <property type="entry name" value="NIDO"/>
    <property type="match status" value="1"/>
</dbReference>
<dbReference type="InterPro" id="IPR000742">
    <property type="entry name" value="EGF"/>
</dbReference>
<feature type="signal peptide" evidence="7">
    <location>
        <begin position="1"/>
        <end position="24"/>
    </location>
</feature>
<dbReference type="InterPro" id="IPR018097">
    <property type="entry name" value="EGF_Ca-bd_CS"/>
</dbReference>
<evidence type="ECO:0000256" key="1">
    <source>
        <dbReference type="ARBA" id="ARBA00022536"/>
    </source>
</evidence>
<feature type="domain" description="EGF-like" evidence="8">
    <location>
        <begin position="478"/>
        <end position="517"/>
    </location>
</feature>
<evidence type="ECO:0000313" key="10">
    <source>
        <dbReference type="EMBL" id="CAJ0580818.1"/>
    </source>
</evidence>
<keyword evidence="1 5" id="KW-0245">EGF-like domain</keyword>
<evidence type="ECO:0000313" key="11">
    <source>
        <dbReference type="Proteomes" id="UP001177023"/>
    </source>
</evidence>
<dbReference type="PROSITE" id="PS01186">
    <property type="entry name" value="EGF_2"/>
    <property type="match status" value="3"/>
</dbReference>
<dbReference type="SMART" id="SM00539">
    <property type="entry name" value="NIDO"/>
    <property type="match status" value="1"/>
</dbReference>
<organism evidence="10 11">
    <name type="scientific">Mesorhabditis spiculigera</name>
    <dbReference type="NCBI Taxonomy" id="96644"/>
    <lineage>
        <taxon>Eukaryota</taxon>
        <taxon>Metazoa</taxon>
        <taxon>Ecdysozoa</taxon>
        <taxon>Nematoda</taxon>
        <taxon>Chromadorea</taxon>
        <taxon>Rhabditida</taxon>
        <taxon>Rhabditina</taxon>
        <taxon>Rhabditomorpha</taxon>
        <taxon>Rhabditoidea</taxon>
        <taxon>Rhabditidae</taxon>
        <taxon>Mesorhabditinae</taxon>
        <taxon>Mesorhabditis</taxon>
    </lineage>
</organism>
<dbReference type="AlphaFoldDB" id="A0AA36G7F1"/>
<dbReference type="InterPro" id="IPR003886">
    <property type="entry name" value="NIDO_dom"/>
</dbReference>
<dbReference type="InterPro" id="IPR001881">
    <property type="entry name" value="EGF-like_Ca-bd_dom"/>
</dbReference>
<dbReference type="GO" id="GO:0005509">
    <property type="term" value="F:calcium ion binding"/>
    <property type="evidence" value="ECO:0007669"/>
    <property type="project" value="InterPro"/>
</dbReference>
<dbReference type="GO" id="GO:0071944">
    <property type="term" value="C:cell periphery"/>
    <property type="evidence" value="ECO:0007669"/>
    <property type="project" value="UniProtKB-ARBA"/>
</dbReference>